<dbReference type="Proteomes" id="UP000214720">
    <property type="component" value="Unassembled WGS sequence"/>
</dbReference>
<evidence type="ECO:0000313" key="1">
    <source>
        <dbReference type="EMBL" id="OXC74490.1"/>
    </source>
</evidence>
<sequence>MSAEYLYAPADNWVLQPALATEALKIPMTASRWQIKGDVAFEQDNAKQDILVIKKAKCS</sequence>
<reference evidence="2" key="1">
    <citation type="submission" date="2017-01" db="EMBL/GenBank/DDBJ databases">
        <title>Genome Analysis of Deinococcus marmoris KOPRI26562.</title>
        <authorList>
            <person name="Kim J.H."/>
            <person name="Oh H.-M."/>
        </authorList>
    </citation>
    <scope>NUCLEOTIDE SEQUENCE [LARGE SCALE GENOMIC DNA]</scope>
    <source>
        <strain evidence="2">PAMC 26633</strain>
    </source>
</reference>
<dbReference type="EMBL" id="MTHB01000210">
    <property type="protein sequence ID" value="OXC74490.1"/>
    <property type="molecule type" value="Genomic_DNA"/>
</dbReference>
<accession>A0A226WUK8</accession>
<comment type="caution">
    <text evidence="1">The sequence shown here is derived from an EMBL/GenBank/DDBJ whole genome shotgun (WGS) entry which is preliminary data.</text>
</comment>
<proteinExistence type="predicted"/>
<gene>
    <name evidence="1" type="ORF">BSU04_31755</name>
</gene>
<protein>
    <submittedName>
        <fullName evidence="1">Uncharacterized protein</fullName>
    </submittedName>
</protein>
<name>A0A226WUK8_CABSO</name>
<dbReference type="RefSeq" id="WP_089163985.1">
    <property type="nucleotide sequence ID" value="NZ_MTHB01000210.1"/>
</dbReference>
<organism evidence="1 2">
    <name type="scientific">Caballeronia sordidicola</name>
    <name type="common">Burkholderia sordidicola</name>
    <dbReference type="NCBI Taxonomy" id="196367"/>
    <lineage>
        <taxon>Bacteria</taxon>
        <taxon>Pseudomonadati</taxon>
        <taxon>Pseudomonadota</taxon>
        <taxon>Betaproteobacteria</taxon>
        <taxon>Burkholderiales</taxon>
        <taxon>Burkholderiaceae</taxon>
        <taxon>Caballeronia</taxon>
    </lineage>
</organism>
<evidence type="ECO:0000313" key="2">
    <source>
        <dbReference type="Proteomes" id="UP000214720"/>
    </source>
</evidence>
<dbReference type="AlphaFoldDB" id="A0A226WUK8"/>